<keyword evidence="2" id="KW-0732">Signal</keyword>
<dbReference type="InterPro" id="IPR013783">
    <property type="entry name" value="Ig-like_fold"/>
</dbReference>
<keyword evidence="1" id="KW-0472">Membrane</keyword>
<evidence type="ECO:0000313" key="4">
    <source>
        <dbReference type="EMBL" id="CYX95607.1"/>
    </source>
</evidence>
<dbReference type="Proteomes" id="UP000074903">
    <property type="component" value="Unassembled WGS sequence"/>
</dbReference>
<evidence type="ECO:0000313" key="5">
    <source>
        <dbReference type="Proteomes" id="UP000074903"/>
    </source>
</evidence>
<dbReference type="Gene3D" id="2.60.40.10">
    <property type="entry name" value="Immunoglobulins"/>
    <property type="match status" value="1"/>
</dbReference>
<keyword evidence="1" id="KW-1133">Transmembrane helix</keyword>
<keyword evidence="1" id="KW-0812">Transmembrane</keyword>
<protein>
    <submittedName>
        <fullName evidence="4">Accessory pilus subunit</fullName>
    </submittedName>
</protein>
<feature type="chain" id="PRO_5007147149" evidence="2">
    <location>
        <begin position="28"/>
        <end position="288"/>
    </location>
</feature>
<gene>
    <name evidence="4" type="ORF">ERS132531_01719</name>
</gene>
<evidence type="ECO:0000259" key="3">
    <source>
        <dbReference type="Pfam" id="PF17802"/>
    </source>
</evidence>
<evidence type="ECO:0000256" key="1">
    <source>
        <dbReference type="SAM" id="Phobius"/>
    </source>
</evidence>
<name>A0A116RZH2_STRSU</name>
<dbReference type="AlphaFoldDB" id="A0A116RZH2"/>
<accession>A0A116RZH2</accession>
<dbReference type="SUPFAM" id="SSF49478">
    <property type="entry name" value="Cna protein B-type domain"/>
    <property type="match status" value="1"/>
</dbReference>
<dbReference type="Pfam" id="PF17802">
    <property type="entry name" value="SpaA"/>
    <property type="match status" value="1"/>
</dbReference>
<sequence length="288" mass="31661">MRIIKQLVCCMLALVCSLSLPSLLVQAEDTYSIQVGISLPEHVDAGKLDLSLEAWYLPEGVRETPEQLAEKLYALSRAELSQLYGQAQLSDPMTPQGVVGFSGLKKGWYYIRQQGSATTIEVIPFVLQVDGRLQTIQAKVGLPGEKVGYRNFLKVSTSTAPLAGAVFQVLEEVDGQLRQVMIDGKPYHLTSENGGHLKVGPLPYGSYYLQEIKAPKGYLLSQDTIPFEISLDSHVSDVIRIRNKPITPPGIEIPYTGNAVVIAVLSIGILLFLLGYRLVAYKKDEKNN</sequence>
<feature type="signal peptide" evidence="2">
    <location>
        <begin position="1"/>
        <end position="27"/>
    </location>
</feature>
<organism evidence="4 5">
    <name type="scientific">Streptococcus suis</name>
    <dbReference type="NCBI Taxonomy" id="1307"/>
    <lineage>
        <taxon>Bacteria</taxon>
        <taxon>Bacillati</taxon>
        <taxon>Bacillota</taxon>
        <taxon>Bacilli</taxon>
        <taxon>Lactobacillales</taxon>
        <taxon>Streptococcaceae</taxon>
        <taxon>Streptococcus</taxon>
    </lineage>
</organism>
<dbReference type="EMBL" id="FILX01000040">
    <property type="protein sequence ID" value="CYX95607.1"/>
    <property type="molecule type" value="Genomic_DNA"/>
</dbReference>
<dbReference type="InterPro" id="IPR041033">
    <property type="entry name" value="SpaA_PFL_dom_1"/>
</dbReference>
<dbReference type="RefSeq" id="WP_061843597.1">
    <property type="nucleotide sequence ID" value="NZ_FILX01000040.1"/>
</dbReference>
<feature type="transmembrane region" description="Helical" evidence="1">
    <location>
        <begin position="259"/>
        <end position="279"/>
    </location>
</feature>
<feature type="domain" description="SpaA-like prealbumin fold" evidence="3">
    <location>
        <begin position="152"/>
        <end position="233"/>
    </location>
</feature>
<evidence type="ECO:0000256" key="2">
    <source>
        <dbReference type="SAM" id="SignalP"/>
    </source>
</evidence>
<proteinExistence type="predicted"/>
<reference evidence="4 5" key="1">
    <citation type="submission" date="2016-02" db="EMBL/GenBank/DDBJ databases">
        <authorList>
            <consortium name="Pathogen Informatics"/>
        </authorList>
    </citation>
    <scope>NUCLEOTIDE SEQUENCE [LARGE SCALE GENOMIC DNA]</scope>
    <source>
        <strain evidence="4 5">SS993</strain>
    </source>
</reference>